<name>A0A8H4VII1_9AGAR</name>
<proteinExistence type="predicted"/>
<comment type="caution">
    <text evidence="1">The sequence shown here is derived from an EMBL/GenBank/DDBJ whole genome shotgun (WGS) entry which is preliminary data.</text>
</comment>
<protein>
    <recommendedName>
        <fullName evidence="3">F-box domain-containing protein</fullName>
    </recommendedName>
</protein>
<evidence type="ECO:0000313" key="2">
    <source>
        <dbReference type="Proteomes" id="UP000521872"/>
    </source>
</evidence>
<gene>
    <name evidence="1" type="ORF">D9613_003613</name>
</gene>
<dbReference type="AlphaFoldDB" id="A0A8H4VII1"/>
<sequence>MFTLDETIFLYILELFVDSEIEQSCRDGHHSSQSLKTLRAVSQVCRKWRACSLSWSALWAKSLDLNFNTVPNYYWIKELLRRSNDCPLWVSIKLSNIHPLKLPQSLESSWTRVHAISIKAPNDIKVAKTSRDLDKLLYREAPNLQRIGISLDAWSLPSTDRKFMGKSINLKQYMPNLRHFSSSLFVFGIEAFVPLQELRTLRTNVDADDADYAVESIALPNLERLALTTLRTGPPQENSDTFFHVPRPKDVFLHLPRLQEVVIDASKDGKPISLGLDFLGLLSPTVGYPLKIIFGKHSSIEDFKALLALPVFKDRISSRRGIDRRLAETKLVLPNHIASHEDANLGRLVEEFEWLVVQCGDETPSSYDSYHFYDEDTSSS</sequence>
<keyword evidence="2" id="KW-1185">Reference proteome</keyword>
<accession>A0A8H4VII1</accession>
<evidence type="ECO:0000313" key="1">
    <source>
        <dbReference type="EMBL" id="KAF4612056.1"/>
    </source>
</evidence>
<evidence type="ECO:0008006" key="3">
    <source>
        <dbReference type="Google" id="ProtNLM"/>
    </source>
</evidence>
<dbReference type="Proteomes" id="UP000521872">
    <property type="component" value="Unassembled WGS sequence"/>
</dbReference>
<reference evidence="1 2" key="1">
    <citation type="submission" date="2019-12" db="EMBL/GenBank/DDBJ databases">
        <authorList>
            <person name="Floudas D."/>
            <person name="Bentzer J."/>
            <person name="Ahren D."/>
            <person name="Johansson T."/>
            <person name="Persson P."/>
            <person name="Tunlid A."/>
        </authorList>
    </citation>
    <scope>NUCLEOTIDE SEQUENCE [LARGE SCALE GENOMIC DNA]</scope>
    <source>
        <strain evidence="1 2">CBS 102.39</strain>
    </source>
</reference>
<dbReference type="EMBL" id="JAACJL010000057">
    <property type="protein sequence ID" value="KAF4612056.1"/>
    <property type="molecule type" value="Genomic_DNA"/>
</dbReference>
<organism evidence="1 2">
    <name type="scientific">Agrocybe pediades</name>
    <dbReference type="NCBI Taxonomy" id="84607"/>
    <lineage>
        <taxon>Eukaryota</taxon>
        <taxon>Fungi</taxon>
        <taxon>Dikarya</taxon>
        <taxon>Basidiomycota</taxon>
        <taxon>Agaricomycotina</taxon>
        <taxon>Agaricomycetes</taxon>
        <taxon>Agaricomycetidae</taxon>
        <taxon>Agaricales</taxon>
        <taxon>Agaricineae</taxon>
        <taxon>Strophariaceae</taxon>
        <taxon>Agrocybe</taxon>
    </lineage>
</organism>